<feature type="compositionally biased region" description="Basic and acidic residues" evidence="1">
    <location>
        <begin position="51"/>
        <end position="60"/>
    </location>
</feature>
<reference evidence="2" key="1">
    <citation type="journal article" date="2017" name="Appl. Environ. Microbiol.">
        <title>Molecular characterization of an Endozoicomonas-like organism causing infection in king scallop Pecten maximus L.</title>
        <authorList>
            <person name="Cano I."/>
            <person name="van Aerle R."/>
            <person name="Ross S."/>
            <person name="Verner-Jeffreys D.W."/>
            <person name="Paley R.K."/>
            <person name="Rimmer G."/>
            <person name="Ryder D."/>
            <person name="Hooper P."/>
            <person name="Stone D."/>
            <person name="Feist S.W."/>
        </authorList>
    </citation>
    <scope>NUCLEOTIDE SEQUENCE</scope>
</reference>
<evidence type="ECO:0008006" key="3">
    <source>
        <dbReference type="Google" id="ProtNLM"/>
    </source>
</evidence>
<evidence type="ECO:0000256" key="1">
    <source>
        <dbReference type="SAM" id="MobiDB-lite"/>
    </source>
</evidence>
<name>A0A2H9T696_9ZZZZ</name>
<protein>
    <recommendedName>
        <fullName evidence="3">DUF4124 domain-containing protein</fullName>
    </recommendedName>
</protein>
<accession>A0A2H9T696</accession>
<feature type="region of interest" description="Disordered" evidence="1">
    <location>
        <begin position="41"/>
        <end position="60"/>
    </location>
</feature>
<sequence length="247" mass="28178">MSYFNAVLLIILLYLSGTTAVSAVQRIFTWTDDKGVQHYSHTPESNIISRPDIDTDKESTHNDPDLFRQFTPTPLAANEKLTRLQGSWEQVAMEPSIRHLMINVIPSYGIAMEDIPPPPVYASKLTVKDNTLTLTSVPDKQSPQKIRQSISTEGQLEMKKNTPIELQSHWLFEENNNPFLYNFAMTILGEFIDKDKLSAVYQNNERIKVDLQDEHMVITVYPKAIAQLSEARLLYKRMPKAQSAQPE</sequence>
<comment type="caution">
    <text evidence="2">The sequence shown here is derived from an EMBL/GenBank/DDBJ whole genome shotgun (WGS) entry which is preliminary data.</text>
</comment>
<organism evidence="2">
    <name type="scientific">invertebrate metagenome</name>
    <dbReference type="NCBI Taxonomy" id="1711999"/>
    <lineage>
        <taxon>unclassified sequences</taxon>
        <taxon>metagenomes</taxon>
        <taxon>organismal metagenomes</taxon>
    </lineage>
</organism>
<proteinExistence type="predicted"/>
<dbReference type="EMBL" id="NSIT01000133">
    <property type="protein sequence ID" value="PJE78747.1"/>
    <property type="molecule type" value="Genomic_DNA"/>
</dbReference>
<dbReference type="AlphaFoldDB" id="A0A2H9T696"/>
<evidence type="ECO:0000313" key="2">
    <source>
        <dbReference type="EMBL" id="PJE78747.1"/>
    </source>
</evidence>
<gene>
    <name evidence="2" type="ORF">CI610_02304</name>
</gene>